<dbReference type="EC" id="3.4.19.12" evidence="3"/>
<evidence type="ECO:0000259" key="6">
    <source>
        <dbReference type="PROSITE" id="PS50802"/>
    </source>
</evidence>
<keyword evidence="8" id="KW-1185">Reference proteome</keyword>
<accession>A0A8X8CJG5</accession>
<dbReference type="FunFam" id="3.90.70.80:FF:000001">
    <property type="entry name" value="OTU domain-containing protein"/>
    <property type="match status" value="1"/>
</dbReference>
<evidence type="ECO:0000313" key="8">
    <source>
        <dbReference type="Proteomes" id="UP000886885"/>
    </source>
</evidence>
<dbReference type="InterPro" id="IPR050704">
    <property type="entry name" value="Peptidase_C85-like"/>
</dbReference>
<evidence type="ECO:0000256" key="4">
    <source>
        <dbReference type="ARBA" id="ARBA00022786"/>
    </source>
</evidence>
<dbReference type="GO" id="GO:0004843">
    <property type="term" value="F:cysteine-type deubiquitinase activity"/>
    <property type="evidence" value="ECO:0007669"/>
    <property type="project" value="UniProtKB-EC"/>
</dbReference>
<organism evidence="7 8">
    <name type="scientific">Populus tomentosa</name>
    <name type="common">Chinese white poplar</name>
    <dbReference type="NCBI Taxonomy" id="118781"/>
    <lineage>
        <taxon>Eukaryota</taxon>
        <taxon>Viridiplantae</taxon>
        <taxon>Streptophyta</taxon>
        <taxon>Embryophyta</taxon>
        <taxon>Tracheophyta</taxon>
        <taxon>Spermatophyta</taxon>
        <taxon>Magnoliopsida</taxon>
        <taxon>eudicotyledons</taxon>
        <taxon>Gunneridae</taxon>
        <taxon>Pentapetalae</taxon>
        <taxon>rosids</taxon>
        <taxon>fabids</taxon>
        <taxon>Malpighiales</taxon>
        <taxon>Salicaceae</taxon>
        <taxon>Saliceae</taxon>
        <taxon>Populus</taxon>
    </lineage>
</organism>
<comment type="caution">
    <text evidence="7">The sequence shown here is derived from an EMBL/GenBank/DDBJ whole genome shotgun (WGS) entry which is preliminary data.</text>
</comment>
<dbReference type="GO" id="GO:0016579">
    <property type="term" value="P:protein deubiquitination"/>
    <property type="evidence" value="ECO:0007669"/>
    <property type="project" value="TreeGrafter"/>
</dbReference>
<dbReference type="Pfam" id="PF02338">
    <property type="entry name" value="OTU"/>
    <property type="match status" value="1"/>
</dbReference>
<dbReference type="CDD" id="cd22751">
    <property type="entry name" value="OTU_plant_OTU9-like"/>
    <property type="match status" value="1"/>
</dbReference>
<dbReference type="PROSITE" id="PS50802">
    <property type="entry name" value="OTU"/>
    <property type="match status" value="1"/>
</dbReference>
<evidence type="ECO:0000256" key="5">
    <source>
        <dbReference type="ARBA" id="ARBA00022801"/>
    </source>
</evidence>
<evidence type="ECO:0000256" key="1">
    <source>
        <dbReference type="ARBA" id="ARBA00000707"/>
    </source>
</evidence>
<dbReference type="Proteomes" id="UP000886885">
    <property type="component" value="Chromosome 8A"/>
</dbReference>
<comment type="catalytic activity">
    <reaction evidence="1">
        <text>Thiol-dependent hydrolysis of ester, thioester, amide, peptide and isopeptide bonds formed by the C-terminal Gly of ubiquitin (a 76-residue protein attached to proteins as an intracellular targeting signal).</text>
        <dbReference type="EC" id="3.4.19.12"/>
    </reaction>
</comment>
<dbReference type="OrthoDB" id="838018at2759"/>
<reference evidence="7" key="1">
    <citation type="journal article" date="2020" name="bioRxiv">
        <title>Hybrid origin of Populus tomentosa Carr. identified through genome sequencing and phylogenomic analysis.</title>
        <authorList>
            <person name="An X."/>
            <person name="Gao K."/>
            <person name="Chen Z."/>
            <person name="Li J."/>
            <person name="Yang X."/>
            <person name="Yang X."/>
            <person name="Zhou J."/>
            <person name="Guo T."/>
            <person name="Zhao T."/>
            <person name="Huang S."/>
            <person name="Miao D."/>
            <person name="Khan W.U."/>
            <person name="Rao P."/>
            <person name="Ye M."/>
            <person name="Lei B."/>
            <person name="Liao W."/>
            <person name="Wang J."/>
            <person name="Ji L."/>
            <person name="Li Y."/>
            <person name="Guo B."/>
            <person name="Mustafa N.S."/>
            <person name="Li S."/>
            <person name="Yun Q."/>
            <person name="Keller S.R."/>
            <person name="Mao J."/>
            <person name="Zhang R."/>
            <person name="Strauss S.H."/>
        </authorList>
    </citation>
    <scope>NUCLEOTIDE SEQUENCE</scope>
    <source>
        <strain evidence="7">GM15</strain>
        <tissue evidence="7">Leaf</tissue>
    </source>
</reference>
<keyword evidence="4" id="KW-0833">Ubl conjugation pathway</keyword>
<dbReference type="InterPro" id="IPR003323">
    <property type="entry name" value="OTU_dom"/>
</dbReference>
<dbReference type="PANTHER" id="PTHR12419">
    <property type="entry name" value="OTU DOMAIN CONTAINING PROTEIN"/>
    <property type="match status" value="1"/>
</dbReference>
<keyword evidence="5" id="KW-0378">Hydrolase</keyword>
<dbReference type="AlphaFoldDB" id="A0A8X8CJG5"/>
<dbReference type="EMBL" id="JAAWWB010000015">
    <property type="protein sequence ID" value="KAG6765201.1"/>
    <property type="molecule type" value="Genomic_DNA"/>
</dbReference>
<protein>
    <recommendedName>
        <fullName evidence="3">ubiquitinyl hydrolase 1</fullName>
        <ecNumber evidence="3">3.4.19.12</ecNumber>
    </recommendedName>
</protein>
<comment type="similarity">
    <text evidence="2">Belongs to the peptidase C85 family.</text>
</comment>
<dbReference type="PANTHER" id="PTHR12419:SF90">
    <property type="entry name" value="OS02G0819500 PROTEIN"/>
    <property type="match status" value="1"/>
</dbReference>
<gene>
    <name evidence="7" type="ORF">POTOM_029225</name>
</gene>
<evidence type="ECO:0000256" key="3">
    <source>
        <dbReference type="ARBA" id="ARBA00012759"/>
    </source>
</evidence>
<feature type="domain" description="OTU" evidence="6">
    <location>
        <begin position="99"/>
        <end position="224"/>
    </location>
</feature>
<name>A0A8X8CJG5_POPTO</name>
<proteinExistence type="inferred from homology"/>
<evidence type="ECO:0000313" key="7">
    <source>
        <dbReference type="EMBL" id="KAG6765201.1"/>
    </source>
</evidence>
<evidence type="ECO:0000256" key="2">
    <source>
        <dbReference type="ARBA" id="ARBA00010407"/>
    </source>
</evidence>
<sequence length="225" mass="25758">MQVASDHIKNLPLQTKMIVENDAAIARALQELSRIAAAEGSEVSNTEQEFIITQHWPGMIVGNDAVIPHVPKTNGEIPSEDEQVSDHQRLLERLKLYDLVENKVQGDGNCQFRSLSDQLYDSPEHHKYVREQVIEQLKSQPQMYSSYVPMAYDDYLEKMSRSGEWGDHVTLQAAADLYGIKIFMITSFKDTCCVEILPKVLKSKNKVIYLSFWAEVHYNPVRRMS</sequence>